<dbReference type="InterPro" id="IPR013324">
    <property type="entry name" value="RNA_pol_sigma_r3/r4-like"/>
</dbReference>
<proteinExistence type="inferred from homology"/>
<dbReference type="InterPro" id="IPR039425">
    <property type="entry name" value="RNA_pol_sigma-70-like"/>
</dbReference>
<dbReference type="InterPro" id="IPR014284">
    <property type="entry name" value="RNA_pol_sigma-70_dom"/>
</dbReference>
<keyword evidence="9" id="KW-1185">Reference proteome</keyword>
<organism evidence="8 9">
    <name type="scientific">Novosphingobium ovatum</name>
    <dbReference type="NCBI Taxonomy" id="1908523"/>
    <lineage>
        <taxon>Bacteria</taxon>
        <taxon>Pseudomonadati</taxon>
        <taxon>Pseudomonadota</taxon>
        <taxon>Alphaproteobacteria</taxon>
        <taxon>Sphingomonadales</taxon>
        <taxon>Sphingomonadaceae</taxon>
        <taxon>Novosphingobium</taxon>
    </lineage>
</organism>
<dbReference type="SUPFAM" id="SSF88946">
    <property type="entry name" value="Sigma2 domain of RNA polymerase sigma factors"/>
    <property type="match status" value="1"/>
</dbReference>
<comment type="similarity">
    <text evidence="1">Belongs to the sigma-70 factor family. ECF subfamily.</text>
</comment>
<feature type="domain" description="RNA polymerase sigma-70 region 2" evidence="6">
    <location>
        <begin position="27"/>
        <end position="91"/>
    </location>
</feature>
<dbReference type="CDD" id="cd06171">
    <property type="entry name" value="Sigma70_r4"/>
    <property type="match status" value="1"/>
</dbReference>
<comment type="caution">
    <text evidence="8">The sequence shown here is derived from an EMBL/GenBank/DDBJ whole genome shotgun (WGS) entry which is preliminary data.</text>
</comment>
<dbReference type="Gene3D" id="1.10.10.10">
    <property type="entry name" value="Winged helix-like DNA-binding domain superfamily/Winged helix DNA-binding domain"/>
    <property type="match status" value="1"/>
</dbReference>
<dbReference type="Proteomes" id="UP000753724">
    <property type="component" value="Unassembled WGS sequence"/>
</dbReference>
<dbReference type="RefSeq" id="WP_161717729.1">
    <property type="nucleotide sequence ID" value="NZ_JAAAPO010000003.1"/>
</dbReference>
<evidence type="ECO:0000313" key="9">
    <source>
        <dbReference type="Proteomes" id="UP000753724"/>
    </source>
</evidence>
<dbReference type="SUPFAM" id="SSF88659">
    <property type="entry name" value="Sigma3 and sigma4 domains of RNA polymerase sigma factors"/>
    <property type="match status" value="1"/>
</dbReference>
<dbReference type="InterPro" id="IPR013249">
    <property type="entry name" value="RNA_pol_sigma70_r4_t2"/>
</dbReference>
<evidence type="ECO:0000256" key="2">
    <source>
        <dbReference type="ARBA" id="ARBA00023015"/>
    </source>
</evidence>
<dbReference type="EMBL" id="JAAAPO010000003">
    <property type="protein sequence ID" value="NBC36424.1"/>
    <property type="molecule type" value="Genomic_DNA"/>
</dbReference>
<sequence>MADPDTFTDAELAALALAGRQDAYRQLLARHRPAVYRIARHHCGDEDAALDITQQSFIAAFAALGRYDPARPFAHWIARITLNKCRDRGRRMALRRWLRFAAPIEDARDLADAAPSPETLSADRQALARAMAAVARLPANLKDVLVLRAIEGLPQAEVAQMLNITPKAVETRLYRAREKLSEMLRD</sequence>
<reference evidence="9" key="1">
    <citation type="submission" date="2020-01" db="EMBL/GenBank/DDBJ databases">
        <title>Sphingomonas sp. strain CSW-10.</title>
        <authorList>
            <person name="Chen W.-M."/>
        </authorList>
    </citation>
    <scope>NUCLEOTIDE SEQUENCE [LARGE SCALE GENOMIC DNA]</scope>
    <source>
        <strain evidence="9">FSY-8</strain>
    </source>
</reference>
<evidence type="ECO:0000256" key="3">
    <source>
        <dbReference type="ARBA" id="ARBA00023082"/>
    </source>
</evidence>
<evidence type="ECO:0000256" key="5">
    <source>
        <dbReference type="ARBA" id="ARBA00023163"/>
    </source>
</evidence>
<dbReference type="PANTHER" id="PTHR43133:SF8">
    <property type="entry name" value="RNA POLYMERASE SIGMA FACTOR HI_1459-RELATED"/>
    <property type="match status" value="1"/>
</dbReference>
<dbReference type="Pfam" id="PF04542">
    <property type="entry name" value="Sigma70_r2"/>
    <property type="match status" value="1"/>
</dbReference>
<keyword evidence="4" id="KW-0238">DNA-binding</keyword>
<protein>
    <submittedName>
        <fullName evidence="8">Sigma-70 family RNA polymerase sigma factor</fullName>
    </submittedName>
</protein>
<keyword evidence="3" id="KW-0731">Sigma factor</keyword>
<keyword evidence="5" id="KW-0804">Transcription</keyword>
<dbReference type="NCBIfam" id="TIGR02937">
    <property type="entry name" value="sigma70-ECF"/>
    <property type="match status" value="1"/>
</dbReference>
<dbReference type="Gene3D" id="1.10.1740.10">
    <property type="match status" value="1"/>
</dbReference>
<feature type="domain" description="RNA polymerase sigma factor 70 region 4 type 2" evidence="7">
    <location>
        <begin position="130"/>
        <end position="180"/>
    </location>
</feature>
<dbReference type="InterPro" id="IPR013325">
    <property type="entry name" value="RNA_pol_sigma_r2"/>
</dbReference>
<evidence type="ECO:0000313" key="8">
    <source>
        <dbReference type="EMBL" id="NBC36424.1"/>
    </source>
</evidence>
<evidence type="ECO:0000256" key="1">
    <source>
        <dbReference type="ARBA" id="ARBA00010641"/>
    </source>
</evidence>
<evidence type="ECO:0000259" key="6">
    <source>
        <dbReference type="Pfam" id="PF04542"/>
    </source>
</evidence>
<gene>
    <name evidence="8" type="ORF">GTZ99_07640</name>
</gene>
<dbReference type="InterPro" id="IPR036388">
    <property type="entry name" value="WH-like_DNA-bd_sf"/>
</dbReference>
<dbReference type="Pfam" id="PF08281">
    <property type="entry name" value="Sigma70_r4_2"/>
    <property type="match status" value="1"/>
</dbReference>
<dbReference type="InterPro" id="IPR007627">
    <property type="entry name" value="RNA_pol_sigma70_r2"/>
</dbReference>
<evidence type="ECO:0000256" key="4">
    <source>
        <dbReference type="ARBA" id="ARBA00023125"/>
    </source>
</evidence>
<dbReference type="PANTHER" id="PTHR43133">
    <property type="entry name" value="RNA POLYMERASE ECF-TYPE SIGMA FACTO"/>
    <property type="match status" value="1"/>
</dbReference>
<keyword evidence="2" id="KW-0805">Transcription regulation</keyword>
<accession>A0ABW9XD09</accession>
<name>A0ABW9XD09_9SPHN</name>
<evidence type="ECO:0000259" key="7">
    <source>
        <dbReference type="Pfam" id="PF08281"/>
    </source>
</evidence>